<accession>I0V5I5</accession>
<dbReference type="Gene3D" id="3.90.470.20">
    <property type="entry name" value="4'-phosphopantetheinyl transferase domain"/>
    <property type="match status" value="1"/>
</dbReference>
<reference evidence="1 2" key="1">
    <citation type="submission" date="2012-01" db="EMBL/GenBank/DDBJ databases">
        <title>Improved High-Quality Draft sequence of Saccharomonospora xinjiangensis XJ-54.</title>
        <authorList>
            <consortium name="US DOE Joint Genome Institute"/>
            <person name="Lucas S."/>
            <person name="Han J."/>
            <person name="Lapidus A."/>
            <person name="Cheng J.-F."/>
            <person name="Goodwin L."/>
            <person name="Pitluck S."/>
            <person name="Peters L."/>
            <person name="Mikhailova N."/>
            <person name="Teshima H."/>
            <person name="Detter J.C."/>
            <person name="Han C."/>
            <person name="Tapia R."/>
            <person name="Land M."/>
            <person name="Hauser L."/>
            <person name="Kyrpides N."/>
            <person name="Ivanova N."/>
            <person name="Pagani I."/>
            <person name="Brambilla E.-M."/>
            <person name="Klenk H.-P."/>
            <person name="Woyke T."/>
        </authorList>
    </citation>
    <scope>NUCLEOTIDE SEQUENCE [LARGE SCALE GENOMIC DNA]</scope>
    <source>
        <strain evidence="1 2">XJ-54</strain>
    </source>
</reference>
<dbReference type="InterPro" id="IPR037143">
    <property type="entry name" value="4-PPantetheinyl_Trfase_dom_sf"/>
</dbReference>
<proteinExistence type="predicted"/>
<evidence type="ECO:0000313" key="2">
    <source>
        <dbReference type="Proteomes" id="UP000004691"/>
    </source>
</evidence>
<dbReference type="HOGENOM" id="CLU_1625875_0_0_11"/>
<dbReference type="STRING" id="882086.SacxiDRAFT_3182"/>
<dbReference type="GO" id="GO:0000287">
    <property type="term" value="F:magnesium ion binding"/>
    <property type="evidence" value="ECO:0007669"/>
    <property type="project" value="InterPro"/>
</dbReference>
<name>I0V5I5_9PSEU</name>
<keyword evidence="2" id="KW-1185">Reference proteome</keyword>
<dbReference type="EMBL" id="JH636049">
    <property type="protein sequence ID" value="EID55388.1"/>
    <property type="molecule type" value="Genomic_DNA"/>
</dbReference>
<dbReference type="Proteomes" id="UP000004691">
    <property type="component" value="Unassembled WGS sequence"/>
</dbReference>
<sequence length="158" mass="16577">MLFGIDLVDVRRVARALDRNGVVYARHVLAEDEQCLHTDRTLATAAGVAVKEGFVKAVGGRPPGFSWHDFVAQGPGGSPALIDRSLAGALPPISAATGIELTEVRTYTVRGASRDAALARLGEAPGETSVVGAARWGRRHEVIVALAILVTISAKENS</sequence>
<evidence type="ECO:0000313" key="1">
    <source>
        <dbReference type="EMBL" id="EID55388.1"/>
    </source>
</evidence>
<gene>
    <name evidence="1" type="ORF">SacxiDRAFT_3182</name>
</gene>
<protein>
    <submittedName>
        <fullName evidence="1">Phosphopantetheinyl transferase (Holo-ACP synthase)</fullName>
    </submittedName>
</protein>
<keyword evidence="1" id="KW-0808">Transferase</keyword>
<dbReference type="SUPFAM" id="SSF56214">
    <property type="entry name" value="4'-phosphopantetheinyl transferase"/>
    <property type="match status" value="1"/>
</dbReference>
<dbReference type="eggNOG" id="COG0736">
    <property type="taxonomic scope" value="Bacteria"/>
</dbReference>
<organism evidence="1 2">
    <name type="scientific">Saccharomonospora xinjiangensis XJ-54</name>
    <dbReference type="NCBI Taxonomy" id="882086"/>
    <lineage>
        <taxon>Bacteria</taxon>
        <taxon>Bacillati</taxon>
        <taxon>Actinomycetota</taxon>
        <taxon>Actinomycetes</taxon>
        <taxon>Pseudonocardiales</taxon>
        <taxon>Pseudonocardiaceae</taxon>
        <taxon>Saccharomonospora</taxon>
    </lineage>
</organism>
<dbReference type="GO" id="GO:0008897">
    <property type="term" value="F:holo-[acyl-carrier-protein] synthase activity"/>
    <property type="evidence" value="ECO:0007669"/>
    <property type="project" value="InterPro"/>
</dbReference>
<dbReference type="AlphaFoldDB" id="I0V5I5"/>